<evidence type="ECO:0000313" key="1">
    <source>
        <dbReference type="EMBL" id="KAJ8678367.1"/>
    </source>
</evidence>
<gene>
    <name evidence="1" type="ORF">QAD02_014154</name>
</gene>
<keyword evidence="2" id="KW-1185">Reference proteome</keyword>
<dbReference type="Proteomes" id="UP001239111">
    <property type="component" value="Chromosome 2"/>
</dbReference>
<reference evidence="1" key="1">
    <citation type="submission" date="2023-04" db="EMBL/GenBank/DDBJ databases">
        <title>A chromosome-level genome assembly of the parasitoid wasp Eretmocerus hayati.</title>
        <authorList>
            <person name="Zhong Y."/>
            <person name="Liu S."/>
            <person name="Liu Y."/>
        </authorList>
    </citation>
    <scope>NUCLEOTIDE SEQUENCE</scope>
    <source>
        <strain evidence="1">ZJU_SS_LIU_2023</strain>
    </source>
</reference>
<sequence length="438" mass="48843">MSALGNKTIQHSAQQSTANTSTTMPTPSYSSVAQTEVCPTRDQAIVIDAVENLTIREYALAIGGLIGPANMVSISRISGGRICVYLNSIETTEILINRYKNVNINSHTIDIRPLNAKSKRILISNVHTSIPNTELEKIFAQFGIVPKSQITKLKTGLHDVGYTHLLSHRRQVYIDPSDEEKLPNSFQLKHEDVTYWIYFSTEKLICYLCKEESHPARHCRNTNADNQDDSASAPEMETNIQESAEQSTFDRKMLLPSSIGESSTALTKNNTEDGKQSDSSHLAQPNNTLKRQASKSISIASTHSDEIAVHDTPALEKSKGTKLRKTEVFPEAVAQQLEPAKSLITTKQYPLSFEKMTEFLVAAYDNHHIYEEACKFTPDMHALNLMLTDIVEEVSDKNLIHRIKRIQKRITTTKTPDPLDQDAYASDCSLVTSGSLHK</sequence>
<proteinExistence type="predicted"/>
<accession>A0ACC2P4P8</accession>
<organism evidence="1 2">
    <name type="scientific">Eretmocerus hayati</name>
    <dbReference type="NCBI Taxonomy" id="131215"/>
    <lineage>
        <taxon>Eukaryota</taxon>
        <taxon>Metazoa</taxon>
        <taxon>Ecdysozoa</taxon>
        <taxon>Arthropoda</taxon>
        <taxon>Hexapoda</taxon>
        <taxon>Insecta</taxon>
        <taxon>Pterygota</taxon>
        <taxon>Neoptera</taxon>
        <taxon>Endopterygota</taxon>
        <taxon>Hymenoptera</taxon>
        <taxon>Apocrita</taxon>
        <taxon>Proctotrupomorpha</taxon>
        <taxon>Chalcidoidea</taxon>
        <taxon>Aphelinidae</taxon>
        <taxon>Aphelininae</taxon>
        <taxon>Eretmocerus</taxon>
    </lineage>
</organism>
<comment type="caution">
    <text evidence="1">The sequence shown here is derived from an EMBL/GenBank/DDBJ whole genome shotgun (WGS) entry which is preliminary data.</text>
</comment>
<dbReference type="EMBL" id="CM056742">
    <property type="protein sequence ID" value="KAJ8678367.1"/>
    <property type="molecule type" value="Genomic_DNA"/>
</dbReference>
<protein>
    <submittedName>
        <fullName evidence="1">Uncharacterized protein</fullName>
    </submittedName>
</protein>
<evidence type="ECO:0000313" key="2">
    <source>
        <dbReference type="Proteomes" id="UP001239111"/>
    </source>
</evidence>
<name>A0ACC2P4P8_9HYME</name>